<organism evidence="2 3">
    <name type="scientific">Trifolium subterraneum</name>
    <name type="common">Subterranean clover</name>
    <dbReference type="NCBI Taxonomy" id="3900"/>
    <lineage>
        <taxon>Eukaryota</taxon>
        <taxon>Viridiplantae</taxon>
        <taxon>Streptophyta</taxon>
        <taxon>Embryophyta</taxon>
        <taxon>Tracheophyta</taxon>
        <taxon>Spermatophyta</taxon>
        <taxon>Magnoliopsida</taxon>
        <taxon>eudicotyledons</taxon>
        <taxon>Gunneridae</taxon>
        <taxon>Pentapetalae</taxon>
        <taxon>rosids</taxon>
        <taxon>fabids</taxon>
        <taxon>Fabales</taxon>
        <taxon>Fabaceae</taxon>
        <taxon>Papilionoideae</taxon>
        <taxon>50 kb inversion clade</taxon>
        <taxon>NPAAA clade</taxon>
        <taxon>Hologalegina</taxon>
        <taxon>IRL clade</taxon>
        <taxon>Trifolieae</taxon>
        <taxon>Trifolium</taxon>
    </lineage>
</organism>
<dbReference type="EMBL" id="DF973697">
    <property type="protein sequence ID" value="GAU37983.1"/>
    <property type="molecule type" value="Genomic_DNA"/>
</dbReference>
<dbReference type="GO" id="GO:0016020">
    <property type="term" value="C:membrane"/>
    <property type="evidence" value="ECO:0007669"/>
    <property type="project" value="TreeGrafter"/>
</dbReference>
<dbReference type="GO" id="GO:0032934">
    <property type="term" value="F:sterol binding"/>
    <property type="evidence" value="ECO:0007669"/>
    <property type="project" value="TreeGrafter"/>
</dbReference>
<dbReference type="PANTHER" id="PTHR10972">
    <property type="entry name" value="OXYSTEROL-BINDING PROTEIN-RELATED"/>
    <property type="match status" value="1"/>
</dbReference>
<reference evidence="3" key="1">
    <citation type="journal article" date="2017" name="Front. Plant Sci.">
        <title>Climate Clever Clovers: New Paradigm to Reduce the Environmental Footprint of Ruminants by Breeding Low Methanogenic Forages Utilizing Haplotype Variation.</title>
        <authorList>
            <person name="Kaur P."/>
            <person name="Appels R."/>
            <person name="Bayer P.E."/>
            <person name="Keeble-Gagnere G."/>
            <person name="Wang J."/>
            <person name="Hirakawa H."/>
            <person name="Shirasawa K."/>
            <person name="Vercoe P."/>
            <person name="Stefanova K."/>
            <person name="Durmic Z."/>
            <person name="Nichols P."/>
            <person name="Revell C."/>
            <person name="Isobe S.N."/>
            <person name="Edwards D."/>
            <person name="Erskine W."/>
        </authorList>
    </citation>
    <scope>NUCLEOTIDE SEQUENCE [LARGE SCALE GENOMIC DNA]</scope>
    <source>
        <strain evidence="3">cv. Daliak</strain>
    </source>
</reference>
<evidence type="ECO:0000313" key="2">
    <source>
        <dbReference type="EMBL" id="GAU37983.1"/>
    </source>
</evidence>
<protein>
    <submittedName>
        <fullName evidence="2">Uncharacterized protein</fullName>
    </submittedName>
</protein>
<dbReference type="FunFam" id="3.30.70.3490:FF:000007">
    <property type="entry name" value="Oxysterol-binding protein-related protein 4B"/>
    <property type="match status" value="1"/>
</dbReference>
<name>A0A2Z6N7E4_TRISU</name>
<evidence type="ECO:0000256" key="1">
    <source>
        <dbReference type="ARBA" id="ARBA00008842"/>
    </source>
</evidence>
<keyword evidence="3" id="KW-1185">Reference proteome</keyword>
<gene>
    <name evidence="2" type="ORF">TSUD_205230</name>
</gene>
<dbReference type="InterPro" id="IPR000648">
    <property type="entry name" value="Oxysterol-bd"/>
</dbReference>
<evidence type="ECO:0000313" key="3">
    <source>
        <dbReference type="Proteomes" id="UP000242715"/>
    </source>
</evidence>
<sequence>MALYKETNIVLTKPFATIDNQSDSDDNYKVPNMLQQILSLFKNVRLGSDLSRFKATTTYLQHAKITASMVSHHPQVSAFHATDQKANIEIIACHFPVPNTVSLKDATNNEEVRVIYDAKQVISGLHTPFVKDPRSVWPTESALVWGELSQAIINNEWEKASEAKNFVEETQRSLVKERVLEGETWIPKHFVVSHSNEDEWKCSPIQKWVPDAPIFTI</sequence>
<comment type="similarity">
    <text evidence="1">Belongs to the OSBP family.</text>
</comment>
<dbReference type="PANTHER" id="PTHR10972:SF102">
    <property type="entry name" value="OXYSTEROL-BINDING PROTEIN"/>
    <property type="match status" value="1"/>
</dbReference>
<dbReference type="InterPro" id="IPR037239">
    <property type="entry name" value="OSBP_sf"/>
</dbReference>
<accession>A0A2Z6N7E4</accession>
<dbReference type="Proteomes" id="UP000242715">
    <property type="component" value="Unassembled WGS sequence"/>
</dbReference>
<dbReference type="Gene3D" id="3.30.70.3490">
    <property type="match status" value="1"/>
</dbReference>
<dbReference type="SUPFAM" id="SSF144000">
    <property type="entry name" value="Oxysterol-binding protein-like"/>
    <property type="match status" value="1"/>
</dbReference>
<dbReference type="GO" id="GO:0005829">
    <property type="term" value="C:cytosol"/>
    <property type="evidence" value="ECO:0007669"/>
    <property type="project" value="TreeGrafter"/>
</dbReference>
<proteinExistence type="inferred from homology"/>
<dbReference type="AlphaFoldDB" id="A0A2Z6N7E4"/>
<dbReference type="OrthoDB" id="14833at2759"/>